<dbReference type="PANTHER" id="PTHR21575:SF12">
    <property type="entry name" value="PROTEIN HID1"/>
    <property type="match status" value="1"/>
</dbReference>
<feature type="region of interest" description="Disordered" evidence="1">
    <location>
        <begin position="292"/>
        <end position="319"/>
    </location>
</feature>
<dbReference type="PANTHER" id="PTHR21575">
    <property type="entry name" value="PROTEIN HID1"/>
    <property type="match status" value="1"/>
</dbReference>
<keyword evidence="3" id="KW-1185">Reference proteome</keyword>
<gene>
    <name evidence="2" type="ORF">BC938DRAFT_477965</name>
</gene>
<feature type="compositionally biased region" description="Basic and acidic residues" evidence="1">
    <location>
        <begin position="302"/>
        <end position="314"/>
    </location>
</feature>
<feature type="region of interest" description="Disordered" evidence="1">
    <location>
        <begin position="682"/>
        <end position="752"/>
    </location>
</feature>
<dbReference type="AlphaFoldDB" id="A0A433QYS2"/>
<dbReference type="GO" id="GO:0005797">
    <property type="term" value="C:Golgi medial cisterna"/>
    <property type="evidence" value="ECO:0007669"/>
    <property type="project" value="TreeGrafter"/>
</dbReference>
<protein>
    <submittedName>
        <fullName evidence="2">High-temperature-induced dauer-formation protein-domain-containing protein</fullName>
    </submittedName>
</protein>
<dbReference type="Pfam" id="PF12722">
    <property type="entry name" value="Hid1"/>
    <property type="match status" value="2"/>
</dbReference>
<comment type="caution">
    <text evidence="2">The sequence shown here is derived from an EMBL/GenBank/DDBJ whole genome shotgun (WGS) entry which is preliminary data.</text>
</comment>
<name>A0A433QYS2_9FUNG</name>
<dbReference type="GO" id="GO:0000138">
    <property type="term" value="C:Golgi trans cisterna"/>
    <property type="evidence" value="ECO:0007669"/>
    <property type="project" value="TreeGrafter"/>
</dbReference>
<organism evidence="2 3">
    <name type="scientific">Jimgerdemannia flammicorona</name>
    <dbReference type="NCBI Taxonomy" id="994334"/>
    <lineage>
        <taxon>Eukaryota</taxon>
        <taxon>Fungi</taxon>
        <taxon>Fungi incertae sedis</taxon>
        <taxon>Mucoromycota</taxon>
        <taxon>Mucoromycotina</taxon>
        <taxon>Endogonomycetes</taxon>
        <taxon>Endogonales</taxon>
        <taxon>Endogonaceae</taxon>
        <taxon>Jimgerdemannia</taxon>
    </lineage>
</organism>
<evidence type="ECO:0000313" key="2">
    <source>
        <dbReference type="EMBL" id="RUS34885.1"/>
    </source>
</evidence>
<evidence type="ECO:0000256" key="1">
    <source>
        <dbReference type="SAM" id="MobiDB-lite"/>
    </source>
</evidence>
<accession>A0A433QYS2</accession>
<dbReference type="EMBL" id="RBNJ01000303">
    <property type="protein sequence ID" value="RUS34885.1"/>
    <property type="molecule type" value="Genomic_DNA"/>
</dbReference>
<dbReference type="GO" id="GO:0016020">
    <property type="term" value="C:membrane"/>
    <property type="evidence" value="ECO:0007669"/>
    <property type="project" value="TreeGrafter"/>
</dbReference>
<reference evidence="2 3" key="1">
    <citation type="journal article" date="2018" name="New Phytol.">
        <title>Phylogenomics of Endogonaceae and evolution of mycorrhizas within Mucoromycota.</title>
        <authorList>
            <person name="Chang Y."/>
            <person name="Desiro A."/>
            <person name="Na H."/>
            <person name="Sandor L."/>
            <person name="Lipzen A."/>
            <person name="Clum A."/>
            <person name="Barry K."/>
            <person name="Grigoriev I.V."/>
            <person name="Martin F.M."/>
            <person name="Stajich J.E."/>
            <person name="Smith M.E."/>
            <person name="Bonito G."/>
            <person name="Spatafora J.W."/>
        </authorList>
    </citation>
    <scope>NUCLEOTIDE SEQUENCE [LARGE SCALE GENOMIC DNA]</scope>
    <source>
        <strain evidence="2 3">AD002</strain>
    </source>
</reference>
<feature type="compositionally biased region" description="Polar residues" evidence="1">
    <location>
        <begin position="731"/>
        <end position="743"/>
    </location>
</feature>
<sequence length="925" mass="102378">MGITDSKLAFRKGVFRLFEERFWLLPESVDDVFSLVGASDIRRVRDQARENLETLLEKIVDRLITLLYDPAFPSSSTATLQVLNCVRVLTRLMPFIYESEELVEWEDRLFWTADESSKEDREDAKEGEVSVLDLLFLVGFTIPSTIATDTSRINHVIWETGVGSSTPITSSKECDSNRTETLRLLIVLLSKSMYTQPSVVLAKENRWTHHVVARTERKVVLALLCSLLNTAVKYNPLGWGVPYNHVVFSDPRELLVTLCLQNLLVLLDYHSPGHAHYQTDALPHAIPVVASGSGSTTPSIQDPEKRALAERERPATTGTDPLTAVEFAEVPSSPITEQKPSGSKDGKETTVQDNAFRYYLSKLHRAQDFQFLMDGIYRILSNPMQANNTYLPGSTKQVRCHVEMMMLCWKLLEINKRFRNYLLETDRVLDVLVVLLYYALEYKLNAAQIGLVRMCAFILQTLSSDRAFGVKLNKVFDGHSSLPPNVRIQAFHGSYADFLIISIYILIATTRGSLSTLYPALLLTITNVSPYLKNLSVVSSNKLVSLFGSFSAPGFILADEGNHRLVEYLLEAFDYVIQYQYADNSHFIYAVIRSHGKFEDLHNFTLAKGLAEVERLRLAKEEKRRLAQLAAEQLKIQATGDAAEDGAARSLLSHAESSGDGNLAAASAAESLDEKTALARADDNDDQHAGPLSPNIVTSPTYLEAGRPQEDLGPLSEKARGKLPENAPARTFSSSSLNSNGTTDVRRRSTSSLLVPPHQGVVAVGKNGFVPTEDWVATWHPNLPLGTTLTLCQHLVPQVEDLCSTQSPTTDGQVLEFLRAATLVGILPHPRPVHVRRFVWGEALVIWFRSLLWGQAYVASLSSFGVWNGTYIRLFQIKHANPMLAAQQAHGHSHLQSHVGAGVHGAHDNSAQVGSAQVGAAQASS</sequence>
<dbReference type="Proteomes" id="UP000274822">
    <property type="component" value="Unassembled WGS sequence"/>
</dbReference>
<proteinExistence type="predicted"/>
<evidence type="ECO:0000313" key="3">
    <source>
        <dbReference type="Proteomes" id="UP000274822"/>
    </source>
</evidence>
<dbReference type="InterPro" id="IPR026705">
    <property type="entry name" value="Hid-1/Ecm30"/>
</dbReference>